<sequence length="83" mass="10075">MHLRRRDEEVRQFEADLSLRYNELQKVRELKQTWRKVSNEKTAKIEVLEEEICRPRISHGYNTLSKAKKMTEEELARMAKLEE</sequence>
<evidence type="ECO:0000313" key="2">
    <source>
        <dbReference type="Proteomes" id="UP000593568"/>
    </source>
</evidence>
<comment type="caution">
    <text evidence="1">The sequence shown here is derived from an EMBL/GenBank/DDBJ whole genome shotgun (WGS) entry which is preliminary data.</text>
</comment>
<dbReference type="Proteomes" id="UP000593568">
    <property type="component" value="Unassembled WGS sequence"/>
</dbReference>
<gene>
    <name evidence="1" type="ORF">Gotri_012688</name>
</gene>
<keyword evidence="2" id="KW-1185">Reference proteome</keyword>
<proteinExistence type="predicted"/>
<dbReference type="AlphaFoldDB" id="A0A7J9DR16"/>
<name>A0A7J9DR16_9ROSI</name>
<reference evidence="1 2" key="1">
    <citation type="journal article" date="2019" name="Genome Biol. Evol.">
        <title>Insights into the evolution of the New World diploid cottons (Gossypium, subgenus Houzingenia) based on genome sequencing.</title>
        <authorList>
            <person name="Grover C.E."/>
            <person name="Arick M.A. 2nd"/>
            <person name="Thrash A."/>
            <person name="Conover J.L."/>
            <person name="Sanders W.S."/>
            <person name="Peterson D.G."/>
            <person name="Frelichowski J.E."/>
            <person name="Scheffler J.A."/>
            <person name="Scheffler B.E."/>
            <person name="Wendel J.F."/>
        </authorList>
    </citation>
    <scope>NUCLEOTIDE SEQUENCE [LARGE SCALE GENOMIC DNA]</scope>
    <source>
        <strain evidence="1">8</strain>
        <tissue evidence="1">Leaf</tissue>
    </source>
</reference>
<dbReference type="EMBL" id="JABEZW010000004">
    <property type="protein sequence ID" value="MBA0763193.1"/>
    <property type="molecule type" value="Genomic_DNA"/>
</dbReference>
<organism evidence="1 2">
    <name type="scientific">Gossypium trilobum</name>
    <dbReference type="NCBI Taxonomy" id="34281"/>
    <lineage>
        <taxon>Eukaryota</taxon>
        <taxon>Viridiplantae</taxon>
        <taxon>Streptophyta</taxon>
        <taxon>Embryophyta</taxon>
        <taxon>Tracheophyta</taxon>
        <taxon>Spermatophyta</taxon>
        <taxon>Magnoliopsida</taxon>
        <taxon>eudicotyledons</taxon>
        <taxon>Gunneridae</taxon>
        <taxon>Pentapetalae</taxon>
        <taxon>rosids</taxon>
        <taxon>malvids</taxon>
        <taxon>Malvales</taxon>
        <taxon>Malvaceae</taxon>
        <taxon>Malvoideae</taxon>
        <taxon>Gossypium</taxon>
    </lineage>
</organism>
<protein>
    <submittedName>
        <fullName evidence="1">Uncharacterized protein</fullName>
    </submittedName>
</protein>
<evidence type="ECO:0000313" key="1">
    <source>
        <dbReference type="EMBL" id="MBA0763193.1"/>
    </source>
</evidence>
<accession>A0A7J9DR16</accession>